<dbReference type="SUPFAM" id="SSF109993">
    <property type="entry name" value="VPS9 domain"/>
    <property type="match status" value="1"/>
</dbReference>
<dbReference type="InterPro" id="IPR045046">
    <property type="entry name" value="Vps9-like"/>
</dbReference>
<dbReference type="GO" id="GO:0005085">
    <property type="term" value="F:guanyl-nucleotide exchange factor activity"/>
    <property type="evidence" value="ECO:0007669"/>
    <property type="project" value="InterPro"/>
</dbReference>
<gene>
    <name evidence="2" type="ORF">RFI_07289</name>
</gene>
<dbReference type="PROSITE" id="PS51205">
    <property type="entry name" value="VPS9"/>
    <property type="match status" value="1"/>
</dbReference>
<dbReference type="OMA" id="QMENRED"/>
<dbReference type="PANTHER" id="PTHR23101:SF25">
    <property type="entry name" value="GTPASE-ACTIVATING PROTEIN AND VPS9 DOMAIN-CONTAINING PROTEIN 1"/>
    <property type="match status" value="1"/>
</dbReference>
<dbReference type="Gene3D" id="1.20.1050.80">
    <property type="entry name" value="VPS9 domain"/>
    <property type="match status" value="1"/>
</dbReference>
<sequence>TENEKIQDKAMRLSTFSQSYFGIKDELQSAENWATAVYELSAVRKCDLPLEKLLALVSTAKAVHISFQQELQERIKNDSDKKFDDTYIGGDDILPILTYVVVQASSESLVLKASDLMLLEGLVDPTQQNAEPGYYLAVFHAAIQWIQEATD</sequence>
<dbReference type="InterPro" id="IPR037191">
    <property type="entry name" value="VPS9_dom_sf"/>
</dbReference>
<name>X6NUZ6_RETFI</name>
<dbReference type="Pfam" id="PF02204">
    <property type="entry name" value="VPS9"/>
    <property type="match status" value="1"/>
</dbReference>
<evidence type="ECO:0000259" key="1">
    <source>
        <dbReference type="PROSITE" id="PS51205"/>
    </source>
</evidence>
<organism evidence="2 3">
    <name type="scientific">Reticulomyxa filosa</name>
    <dbReference type="NCBI Taxonomy" id="46433"/>
    <lineage>
        <taxon>Eukaryota</taxon>
        <taxon>Sar</taxon>
        <taxon>Rhizaria</taxon>
        <taxon>Retaria</taxon>
        <taxon>Foraminifera</taxon>
        <taxon>Monothalamids</taxon>
        <taxon>Reticulomyxidae</taxon>
        <taxon>Reticulomyxa</taxon>
    </lineage>
</organism>
<feature type="non-terminal residue" evidence="2">
    <location>
        <position position="1"/>
    </location>
</feature>
<dbReference type="GO" id="GO:0016192">
    <property type="term" value="P:vesicle-mediated transport"/>
    <property type="evidence" value="ECO:0007669"/>
    <property type="project" value="InterPro"/>
</dbReference>
<evidence type="ECO:0000313" key="3">
    <source>
        <dbReference type="Proteomes" id="UP000023152"/>
    </source>
</evidence>
<dbReference type="GO" id="GO:0030139">
    <property type="term" value="C:endocytic vesicle"/>
    <property type="evidence" value="ECO:0007669"/>
    <property type="project" value="TreeGrafter"/>
</dbReference>
<dbReference type="PANTHER" id="PTHR23101">
    <property type="entry name" value="RAB GDP/GTP EXCHANGE FACTOR"/>
    <property type="match status" value="1"/>
</dbReference>
<feature type="domain" description="VPS9" evidence="1">
    <location>
        <begin position="1"/>
        <end position="151"/>
    </location>
</feature>
<dbReference type="InterPro" id="IPR003123">
    <property type="entry name" value="VPS9"/>
</dbReference>
<accession>X6NUZ6</accession>
<dbReference type="OrthoDB" id="10264848at2759"/>
<reference evidence="2 3" key="1">
    <citation type="journal article" date="2013" name="Curr. Biol.">
        <title>The Genome of the Foraminiferan Reticulomyxa filosa.</title>
        <authorList>
            <person name="Glockner G."/>
            <person name="Hulsmann N."/>
            <person name="Schleicher M."/>
            <person name="Noegel A.A."/>
            <person name="Eichinger L."/>
            <person name="Gallinger C."/>
            <person name="Pawlowski J."/>
            <person name="Sierra R."/>
            <person name="Euteneuer U."/>
            <person name="Pillet L."/>
            <person name="Moustafa A."/>
            <person name="Platzer M."/>
            <person name="Groth M."/>
            <person name="Szafranski K."/>
            <person name="Schliwa M."/>
        </authorList>
    </citation>
    <scope>NUCLEOTIDE SEQUENCE [LARGE SCALE GENOMIC DNA]</scope>
</reference>
<dbReference type="EMBL" id="ASPP01005819">
    <property type="protein sequence ID" value="ETO29831.1"/>
    <property type="molecule type" value="Genomic_DNA"/>
</dbReference>
<dbReference type="AlphaFoldDB" id="X6NUZ6"/>
<comment type="caution">
    <text evidence="2">The sequence shown here is derived from an EMBL/GenBank/DDBJ whole genome shotgun (WGS) entry which is preliminary data.</text>
</comment>
<dbReference type="Proteomes" id="UP000023152">
    <property type="component" value="Unassembled WGS sequence"/>
</dbReference>
<proteinExistence type="predicted"/>
<dbReference type="GO" id="GO:0031267">
    <property type="term" value="F:small GTPase binding"/>
    <property type="evidence" value="ECO:0007669"/>
    <property type="project" value="TreeGrafter"/>
</dbReference>
<protein>
    <submittedName>
        <fullName evidence="2">Vacuolar sorting protein 9 domain-containing protein</fullName>
    </submittedName>
</protein>
<evidence type="ECO:0000313" key="2">
    <source>
        <dbReference type="EMBL" id="ETO29831.1"/>
    </source>
</evidence>
<keyword evidence="3" id="KW-1185">Reference proteome</keyword>
<dbReference type="GO" id="GO:0005829">
    <property type="term" value="C:cytosol"/>
    <property type="evidence" value="ECO:0007669"/>
    <property type="project" value="TreeGrafter"/>
</dbReference>